<dbReference type="GO" id="GO:0003676">
    <property type="term" value="F:nucleic acid binding"/>
    <property type="evidence" value="ECO:0007669"/>
    <property type="project" value="InterPro"/>
</dbReference>
<evidence type="ECO:0000256" key="2">
    <source>
        <dbReference type="SAM" id="MobiDB-lite"/>
    </source>
</evidence>
<reference evidence="4" key="1">
    <citation type="submission" date="2020-03" db="EMBL/GenBank/DDBJ databases">
        <title>A transcriptome and proteome of the tick Rhipicephalus microplus shaped by the genetic composition of its hosts and developmental stage.</title>
        <authorList>
            <person name="Garcia G.R."/>
            <person name="Ribeiro J.M.C."/>
            <person name="Maruyama S.R."/>
            <person name="Gardinasse L.G."/>
            <person name="Nelson K."/>
            <person name="Ferreira B.R."/>
            <person name="Andrade T.G."/>
            <person name="Santos I.K.F.M."/>
        </authorList>
    </citation>
    <scope>NUCLEOTIDE SEQUENCE</scope>
    <source>
        <strain evidence="4">NSGR</strain>
        <tissue evidence="4">Salivary glands</tissue>
    </source>
</reference>
<dbReference type="AlphaFoldDB" id="A0A6G5A169"/>
<dbReference type="PROSITE" id="PS50158">
    <property type="entry name" value="ZF_CCHC"/>
    <property type="match status" value="2"/>
</dbReference>
<evidence type="ECO:0000256" key="1">
    <source>
        <dbReference type="PROSITE-ProRule" id="PRU00047"/>
    </source>
</evidence>
<evidence type="ECO:0000259" key="3">
    <source>
        <dbReference type="PROSITE" id="PS50158"/>
    </source>
</evidence>
<keyword evidence="1" id="KW-0479">Metal-binding</keyword>
<evidence type="ECO:0000313" key="4">
    <source>
        <dbReference type="EMBL" id="NIE43963.1"/>
    </source>
</evidence>
<dbReference type="VEuPathDB" id="VectorBase:LOC119162943"/>
<dbReference type="Gene3D" id="1.10.4020.10">
    <property type="entry name" value="DNA breaking-rejoining enzymes"/>
    <property type="match status" value="1"/>
</dbReference>
<sequence length="180" mass="20215">MPPTLPLFDRWIEHSGTAQEYDDLRELLIREQFLTSCHPSLSLYLKERKAESLEGMLESADQFLEAQRGTDLAKVKECPEDSKNSAPEPKKRAPESVPRCFLCNRVGHRASNCRTNFTSPMVLKCFKCGQTGHKADACRNGASQTHQVSCVQAAPKSDNNAVTDGFVELKMGRKFLLWVL</sequence>
<dbReference type="SMART" id="SM00343">
    <property type="entry name" value="ZnF_C2HC"/>
    <property type="match status" value="2"/>
</dbReference>
<dbReference type="Gene3D" id="4.10.60.10">
    <property type="entry name" value="Zinc finger, CCHC-type"/>
    <property type="match status" value="1"/>
</dbReference>
<feature type="region of interest" description="Disordered" evidence="2">
    <location>
        <begin position="74"/>
        <end position="94"/>
    </location>
</feature>
<feature type="domain" description="CCHC-type" evidence="3">
    <location>
        <begin position="99"/>
        <end position="114"/>
    </location>
</feature>
<dbReference type="SUPFAM" id="SSF57756">
    <property type="entry name" value="Retrovirus zinc finger-like domains"/>
    <property type="match status" value="1"/>
</dbReference>
<dbReference type="GO" id="GO:0008270">
    <property type="term" value="F:zinc ion binding"/>
    <property type="evidence" value="ECO:0007669"/>
    <property type="project" value="UniProtKB-KW"/>
</dbReference>
<dbReference type="InterPro" id="IPR038269">
    <property type="entry name" value="SCAN_sf"/>
</dbReference>
<protein>
    <submittedName>
        <fullName evidence="4">Putative tick transposon</fullName>
    </submittedName>
</protein>
<dbReference type="Pfam" id="PF00098">
    <property type="entry name" value="zf-CCHC"/>
    <property type="match status" value="2"/>
</dbReference>
<dbReference type="EMBL" id="GIKN01001690">
    <property type="protein sequence ID" value="NIE43963.1"/>
    <property type="molecule type" value="Transcribed_RNA"/>
</dbReference>
<organism evidence="4">
    <name type="scientific">Rhipicephalus microplus</name>
    <name type="common">Cattle tick</name>
    <name type="synonym">Boophilus microplus</name>
    <dbReference type="NCBI Taxonomy" id="6941"/>
    <lineage>
        <taxon>Eukaryota</taxon>
        <taxon>Metazoa</taxon>
        <taxon>Ecdysozoa</taxon>
        <taxon>Arthropoda</taxon>
        <taxon>Chelicerata</taxon>
        <taxon>Arachnida</taxon>
        <taxon>Acari</taxon>
        <taxon>Parasitiformes</taxon>
        <taxon>Ixodida</taxon>
        <taxon>Ixodoidea</taxon>
        <taxon>Ixodidae</taxon>
        <taxon>Rhipicephalinae</taxon>
        <taxon>Rhipicephalus</taxon>
        <taxon>Boophilus</taxon>
    </lineage>
</organism>
<dbReference type="PANTHER" id="PTHR46888">
    <property type="entry name" value="ZINC KNUCKLE DOMAINCONTAINING PROTEIN-RELATED"/>
    <property type="match status" value="1"/>
</dbReference>
<proteinExistence type="predicted"/>
<dbReference type="InterPro" id="IPR036875">
    <property type="entry name" value="Znf_CCHC_sf"/>
</dbReference>
<dbReference type="PANTHER" id="PTHR46888:SF1">
    <property type="entry name" value="RIBONUCLEASE H"/>
    <property type="match status" value="1"/>
</dbReference>
<feature type="domain" description="CCHC-type" evidence="3">
    <location>
        <begin position="124"/>
        <end position="140"/>
    </location>
</feature>
<dbReference type="OrthoDB" id="420169at2759"/>
<accession>A0A6G5A169</accession>
<keyword evidence="1" id="KW-0862">Zinc</keyword>
<name>A0A6G5A169_RHIMP</name>
<keyword evidence="1" id="KW-0863">Zinc-finger</keyword>
<dbReference type="SUPFAM" id="SSF47353">
    <property type="entry name" value="Retrovirus capsid dimerization domain-like"/>
    <property type="match status" value="1"/>
</dbReference>
<dbReference type="InterPro" id="IPR001878">
    <property type="entry name" value="Znf_CCHC"/>
</dbReference>